<dbReference type="AlphaFoldDB" id="A0A1B9B9D8"/>
<comment type="caution">
    <text evidence="3">The sequence shown here is derived from an EMBL/GenBank/DDBJ whole genome shotgun (WGS) entry which is preliminary data.</text>
</comment>
<dbReference type="RefSeq" id="WP_065409186.1">
    <property type="nucleotide sequence ID" value="NZ_MAYT01000001.1"/>
</dbReference>
<evidence type="ECO:0000313" key="4">
    <source>
        <dbReference type="Proteomes" id="UP000092578"/>
    </source>
</evidence>
<dbReference type="InterPro" id="IPR038548">
    <property type="entry name" value="SporV_AA_N_sf"/>
</dbReference>
<dbReference type="Proteomes" id="UP000092578">
    <property type="component" value="Unassembled WGS sequence"/>
</dbReference>
<keyword evidence="1" id="KW-0812">Transmembrane</keyword>
<name>A0A1B9B9D8_9BACI</name>
<feature type="transmembrane region" description="Helical" evidence="1">
    <location>
        <begin position="147"/>
        <end position="165"/>
    </location>
</feature>
<gene>
    <name evidence="3" type="ORF">A8F95_03160</name>
</gene>
<organism evidence="3 4">
    <name type="scientific">Pseudobacillus wudalianchiensis</name>
    <dbReference type="NCBI Taxonomy" id="1743143"/>
    <lineage>
        <taxon>Bacteria</taxon>
        <taxon>Bacillati</taxon>
        <taxon>Bacillota</taxon>
        <taxon>Bacilli</taxon>
        <taxon>Bacillales</taxon>
        <taxon>Bacillaceae</taxon>
        <taxon>Pseudobacillus</taxon>
    </lineage>
</organism>
<evidence type="ECO:0000256" key="1">
    <source>
        <dbReference type="SAM" id="Phobius"/>
    </source>
</evidence>
<keyword evidence="4" id="KW-1185">Reference proteome</keyword>
<evidence type="ECO:0000313" key="3">
    <source>
        <dbReference type="EMBL" id="OCA92705.1"/>
    </source>
</evidence>
<keyword evidence="1" id="KW-1133">Transmembrane helix</keyword>
<accession>A0A1B9B9D8</accession>
<proteinExistence type="predicted"/>
<feature type="transmembrane region" description="Helical" evidence="1">
    <location>
        <begin position="98"/>
        <end position="117"/>
    </location>
</feature>
<protein>
    <submittedName>
        <fullName evidence="3">Stage V sporulation protein AA</fullName>
    </submittedName>
</protein>
<feature type="domain" description="Stage V sporulation protein AA" evidence="2">
    <location>
        <begin position="4"/>
        <end position="88"/>
    </location>
</feature>
<dbReference type="Gene3D" id="2.60.480.10">
    <property type="entry name" value="eubacterium ventriosum atcc domain"/>
    <property type="match status" value="1"/>
</dbReference>
<reference evidence="4" key="1">
    <citation type="submission" date="2016-05" db="EMBL/GenBank/DDBJ databases">
        <authorList>
            <person name="Liu B."/>
            <person name="Wang J."/>
            <person name="Zhu Y."/>
            <person name="Liu G."/>
            <person name="Chen Q."/>
            <person name="Chen Z."/>
            <person name="Lan J."/>
            <person name="Che J."/>
            <person name="Ge C."/>
            <person name="Shi H."/>
            <person name="Pan Z."/>
            <person name="Liu X."/>
        </authorList>
    </citation>
    <scope>NUCLEOTIDE SEQUENCE [LARGE SCALE GENOMIC DNA]</scope>
    <source>
        <strain evidence="4">FJAT-27215</strain>
    </source>
</reference>
<sequence length="207" mass="23931">MEAPIYIRLRHRIRHQANVPVQLKEIAEVSAPENLLPDLLSMVIHEIKQEEGQIIIVDAMTVVEKLSQHWPGVDIQFIGPSQTIIDTAAQSKKLSMPIFLFVWCLLFIGAALTIMNFHEDVSMRDVQIKLYEIVTGEKTEYPLIFQIPYSIGLGTGMVLFFNHLFKKRFNEEPSPLEVEMFNYQQDLDQYVILHERKESRNDDDSSS</sequence>
<keyword evidence="1" id="KW-0472">Membrane</keyword>
<dbReference type="InterPro" id="IPR021997">
    <property type="entry name" value="SporV_AA"/>
</dbReference>
<dbReference type="Pfam" id="PF12164">
    <property type="entry name" value="SporV_AA"/>
    <property type="match status" value="1"/>
</dbReference>
<evidence type="ECO:0000259" key="2">
    <source>
        <dbReference type="Pfam" id="PF12164"/>
    </source>
</evidence>
<dbReference type="EMBL" id="MAYT01000001">
    <property type="protein sequence ID" value="OCA92705.1"/>
    <property type="molecule type" value="Genomic_DNA"/>
</dbReference>